<feature type="non-terminal residue" evidence="2">
    <location>
        <position position="138"/>
    </location>
</feature>
<dbReference type="InterPro" id="IPR053781">
    <property type="entry name" value="F-box_AtFBL13-like"/>
</dbReference>
<dbReference type="PANTHER" id="PTHR31293">
    <property type="entry name" value="RNI-LIKE SUPERFAMILY PROTEIN"/>
    <property type="match status" value="1"/>
</dbReference>
<feature type="domain" description="F-box" evidence="1">
    <location>
        <begin position="7"/>
        <end position="55"/>
    </location>
</feature>
<dbReference type="InterPro" id="IPR036047">
    <property type="entry name" value="F-box-like_dom_sf"/>
</dbReference>
<dbReference type="PANTHER" id="PTHR31293:SF12">
    <property type="entry name" value="RNI-LIKE SUPERFAMILY PROTEIN"/>
    <property type="match status" value="1"/>
</dbReference>
<evidence type="ECO:0000313" key="3">
    <source>
        <dbReference type="Proteomes" id="UP000265520"/>
    </source>
</evidence>
<evidence type="ECO:0000259" key="1">
    <source>
        <dbReference type="PROSITE" id="PS50181"/>
    </source>
</evidence>
<accession>A0A392PRZ0</accession>
<evidence type="ECO:0000313" key="2">
    <source>
        <dbReference type="EMBL" id="MCI14417.1"/>
    </source>
</evidence>
<dbReference type="AlphaFoldDB" id="A0A392PRZ0"/>
<reference evidence="2 3" key="1">
    <citation type="journal article" date="2018" name="Front. Plant Sci.">
        <title>Red Clover (Trifolium pratense) and Zigzag Clover (T. medium) - A Picture of Genomic Similarities and Differences.</title>
        <authorList>
            <person name="Dluhosova J."/>
            <person name="Istvanek J."/>
            <person name="Nedelnik J."/>
            <person name="Repkova J."/>
        </authorList>
    </citation>
    <scope>NUCLEOTIDE SEQUENCE [LARGE SCALE GENOMIC DNA]</scope>
    <source>
        <strain evidence="3">cv. 10/8</strain>
        <tissue evidence="2">Leaf</tissue>
    </source>
</reference>
<dbReference type="CDD" id="cd22160">
    <property type="entry name" value="F-box_AtFBL13-like"/>
    <property type="match status" value="1"/>
</dbReference>
<dbReference type="InterPro" id="IPR001810">
    <property type="entry name" value="F-box_dom"/>
</dbReference>
<dbReference type="Proteomes" id="UP000265520">
    <property type="component" value="Unassembled WGS sequence"/>
</dbReference>
<dbReference type="EMBL" id="LXQA010092349">
    <property type="protein sequence ID" value="MCI14417.1"/>
    <property type="molecule type" value="Genomic_DNA"/>
</dbReference>
<proteinExistence type="predicted"/>
<comment type="caution">
    <text evidence="2">The sequence shown here is derived from an EMBL/GenBank/DDBJ whole genome shotgun (WGS) entry which is preliminary data.</text>
</comment>
<dbReference type="SMART" id="SM00256">
    <property type="entry name" value="FBOX"/>
    <property type="match status" value="1"/>
</dbReference>
<dbReference type="PROSITE" id="PS50181">
    <property type="entry name" value="FBOX"/>
    <property type="match status" value="1"/>
</dbReference>
<protein>
    <submittedName>
        <fullName evidence="2">F-box/LRR-repeat protein</fullName>
    </submittedName>
</protein>
<dbReference type="Gene3D" id="1.20.1280.50">
    <property type="match status" value="1"/>
</dbReference>
<keyword evidence="3" id="KW-1185">Reference proteome</keyword>
<organism evidence="2 3">
    <name type="scientific">Trifolium medium</name>
    <dbReference type="NCBI Taxonomy" id="97028"/>
    <lineage>
        <taxon>Eukaryota</taxon>
        <taxon>Viridiplantae</taxon>
        <taxon>Streptophyta</taxon>
        <taxon>Embryophyta</taxon>
        <taxon>Tracheophyta</taxon>
        <taxon>Spermatophyta</taxon>
        <taxon>Magnoliopsida</taxon>
        <taxon>eudicotyledons</taxon>
        <taxon>Gunneridae</taxon>
        <taxon>Pentapetalae</taxon>
        <taxon>rosids</taxon>
        <taxon>fabids</taxon>
        <taxon>Fabales</taxon>
        <taxon>Fabaceae</taxon>
        <taxon>Papilionoideae</taxon>
        <taxon>50 kb inversion clade</taxon>
        <taxon>NPAAA clade</taxon>
        <taxon>Hologalegina</taxon>
        <taxon>IRL clade</taxon>
        <taxon>Trifolieae</taxon>
        <taxon>Trifolium</taxon>
    </lineage>
</organism>
<dbReference type="InterPro" id="IPR055294">
    <property type="entry name" value="FBL60-like"/>
</dbReference>
<dbReference type="SUPFAM" id="SSF81383">
    <property type="entry name" value="F-box domain"/>
    <property type="match status" value="1"/>
</dbReference>
<sequence>MEDSAAIDRISNLPDDLLCHILSFLPIENAFSTTILSKRWAPLFRSLTSLHFDDESIHAEETLRRFSRFVDTIILSTKLIKTLHFTCGSIHWRDTRCNIDGLIESAKQHPVENLQFTSSTFLGVSSPPNIFTFSTLVF</sequence>
<name>A0A392PRZ0_9FABA</name>
<dbReference type="Pfam" id="PF00646">
    <property type="entry name" value="F-box"/>
    <property type="match status" value="1"/>
</dbReference>